<dbReference type="EMBL" id="CP011376">
    <property type="protein sequence ID" value="AKG07825.1"/>
    <property type="molecule type" value="Genomic_DNA"/>
</dbReference>
<organism evidence="1 2">
    <name type="scientific">Moraxella bovoculi</name>
    <dbReference type="NCBI Taxonomy" id="386891"/>
    <lineage>
        <taxon>Bacteria</taxon>
        <taxon>Pseudomonadati</taxon>
        <taxon>Pseudomonadota</taxon>
        <taxon>Gammaproteobacteria</taxon>
        <taxon>Moraxellales</taxon>
        <taxon>Moraxellaceae</taxon>
        <taxon>Moraxella</taxon>
    </lineage>
</organism>
<name>A0AAC8PVL6_9GAMM</name>
<reference evidence="1 2" key="1">
    <citation type="submission" date="2015-05" db="EMBL/GenBank/DDBJ databases">
        <authorList>
            <person name="Dickey A."/>
            <person name="Clawson M."/>
            <person name="Bono J."/>
            <person name="Loy J.D."/>
        </authorList>
    </citation>
    <scope>NUCLEOTIDE SEQUENCE [LARGE SCALE GENOMIC DNA]</scope>
    <source>
        <strain evidence="1 2">22581</strain>
    </source>
</reference>
<protein>
    <submittedName>
        <fullName evidence="1">Uncharacterized protein</fullName>
    </submittedName>
</protein>
<proteinExistence type="predicted"/>
<accession>A0AAC8PVL6</accession>
<gene>
    <name evidence="1" type="ORF">AAX06_06265</name>
</gene>
<dbReference type="Proteomes" id="UP000077465">
    <property type="component" value="Chromosome"/>
</dbReference>
<evidence type="ECO:0000313" key="2">
    <source>
        <dbReference type="Proteomes" id="UP000077465"/>
    </source>
</evidence>
<sequence length="71" mass="8250">MIIIENMQELVQAIQKWHVCNLWAISQLKEQTHDGAAIAAYEDCLNIFSELPLDILVTIKKEFEDTLFEDE</sequence>
<dbReference type="RefSeq" id="WP_046699285.1">
    <property type="nucleotide sequence ID" value="NZ_CP011376.1"/>
</dbReference>
<evidence type="ECO:0000313" key="1">
    <source>
        <dbReference type="EMBL" id="AKG07825.1"/>
    </source>
</evidence>
<dbReference type="AlphaFoldDB" id="A0AAC8PVL6"/>